<evidence type="ECO:0000256" key="7">
    <source>
        <dbReference type="SAM" id="MobiDB-lite"/>
    </source>
</evidence>
<dbReference type="InterPro" id="IPR017923">
    <property type="entry name" value="TFIIS_N"/>
</dbReference>
<dbReference type="InterPro" id="IPR035441">
    <property type="entry name" value="TFIIS/LEDGF_dom_sf"/>
</dbReference>
<accession>A0A3N2Q4A1</accession>
<reference evidence="9 10" key="1">
    <citation type="journal article" date="2018" name="Mol. Ecol.">
        <title>The obligate alkalophilic soda-lake fungus Sodiomyces alkalinus has shifted to a protein diet.</title>
        <authorList>
            <person name="Grum-Grzhimaylo A.A."/>
            <person name="Falkoski D.L."/>
            <person name="van den Heuvel J."/>
            <person name="Valero-Jimenez C.A."/>
            <person name="Min B."/>
            <person name="Choi I.G."/>
            <person name="Lipzen A."/>
            <person name="Daum C.G."/>
            <person name="Aanen D.K."/>
            <person name="Tsang A."/>
            <person name="Henrissat B."/>
            <person name="Bilanenko E.N."/>
            <person name="de Vries R.P."/>
            <person name="van Kan J.A.L."/>
            <person name="Grigoriev I.V."/>
            <person name="Debets A.J.M."/>
        </authorList>
    </citation>
    <scope>NUCLEOTIDE SEQUENCE [LARGE SCALE GENOMIC DNA]</scope>
    <source>
        <strain evidence="9 10">F11</strain>
    </source>
</reference>
<feature type="compositionally biased region" description="Acidic residues" evidence="7">
    <location>
        <begin position="108"/>
        <end position="120"/>
    </location>
</feature>
<feature type="compositionally biased region" description="Basic and acidic residues" evidence="7">
    <location>
        <begin position="64"/>
        <end position="77"/>
    </location>
</feature>
<gene>
    <name evidence="9" type="ORF">SODALDRAFT_338868</name>
</gene>
<evidence type="ECO:0000256" key="5">
    <source>
        <dbReference type="ARBA" id="ARBA00037992"/>
    </source>
</evidence>
<proteinExistence type="inferred from homology"/>
<dbReference type="GeneID" id="39581290"/>
<feature type="domain" description="TFIIS N-terminal" evidence="8">
    <location>
        <begin position="247"/>
        <end position="324"/>
    </location>
</feature>
<evidence type="ECO:0000313" key="10">
    <source>
        <dbReference type="Proteomes" id="UP000272025"/>
    </source>
</evidence>
<dbReference type="AlphaFoldDB" id="A0A3N2Q4A1"/>
<evidence type="ECO:0000256" key="1">
    <source>
        <dbReference type="ARBA" id="ARBA00023015"/>
    </source>
</evidence>
<dbReference type="PANTHER" id="PTHR46010:SF1">
    <property type="entry name" value="PROTEIN IWS1 HOMOLOG"/>
    <property type="match status" value="1"/>
</dbReference>
<dbReference type="RefSeq" id="XP_028469409.1">
    <property type="nucleotide sequence ID" value="XM_028612812.1"/>
</dbReference>
<evidence type="ECO:0000256" key="4">
    <source>
        <dbReference type="ARBA" id="ARBA00037349"/>
    </source>
</evidence>
<sequence length="440" mass="50225">MSDHNSPVGSPTPAEQDAPEIEELQQDDDNFAAPAEDLSDQESDVLSEIDENQFEDYDPETADIEDRPVAVDEDIAKTLKASKRKRPEGETVKKPKEGRREKKRQREEEEVTGEDGDFEEAASTRRPRRSGEPRARPQKKSPEPEIEENLTPEERRRRALERALDAAFKKPVKRRKRKNEEDLEDEIDDYIADLKVRMETACQDDAAAHEAGRPATHKLKLLPEVVALLNRTSVQHAVLDPENNVLQNVKFFLEPLNDGTMPAYNVQRDLLTALLTLPIEKETLLSSGIGKVILFYTRSKRPEIGIKRMAERLLGQWSRPLLNRTDDYRKRRIETREFDYEYEPPSLTRCFQPLPLYLPPPRQGSAYTLAERPITAREAERERILSNNVNSKRARPVGLPMSYTVAPVSTFNPSGAPDHRPIGAAGAEAFRRMTYKAKKR</sequence>
<feature type="compositionally biased region" description="Acidic residues" evidence="7">
    <location>
        <begin position="37"/>
        <end position="63"/>
    </location>
</feature>
<dbReference type="GO" id="GO:0005634">
    <property type="term" value="C:nucleus"/>
    <property type="evidence" value="ECO:0007669"/>
    <property type="project" value="UniProtKB-SubCell"/>
</dbReference>
<evidence type="ECO:0000256" key="6">
    <source>
        <dbReference type="PROSITE-ProRule" id="PRU00649"/>
    </source>
</evidence>
<dbReference type="PROSITE" id="PS51319">
    <property type="entry name" value="TFIIS_N"/>
    <property type="match status" value="1"/>
</dbReference>
<evidence type="ECO:0000256" key="3">
    <source>
        <dbReference type="ARBA" id="ARBA00023242"/>
    </source>
</evidence>
<feature type="compositionally biased region" description="Basic and acidic residues" evidence="7">
    <location>
        <begin position="87"/>
        <end position="107"/>
    </location>
</feature>
<dbReference type="Proteomes" id="UP000272025">
    <property type="component" value="Unassembled WGS sequence"/>
</dbReference>
<evidence type="ECO:0000256" key="2">
    <source>
        <dbReference type="ARBA" id="ARBA00023163"/>
    </source>
</evidence>
<comment type="subcellular location">
    <subcellularLocation>
        <location evidence="6">Nucleus</location>
    </subcellularLocation>
</comment>
<dbReference type="Pfam" id="PF08711">
    <property type="entry name" value="Med26"/>
    <property type="match status" value="1"/>
</dbReference>
<dbReference type="FunFam" id="1.20.930.10:FF:000003">
    <property type="entry name" value="Putative Transcription factor IWS1"/>
    <property type="match status" value="1"/>
</dbReference>
<dbReference type="OrthoDB" id="21124at2759"/>
<keyword evidence="1" id="KW-0805">Transcription regulation</keyword>
<comment type="similarity">
    <text evidence="5">Belongs to the IWS1 family.</text>
</comment>
<feature type="compositionally biased region" description="Basic and acidic residues" evidence="7">
    <location>
        <begin position="129"/>
        <end position="143"/>
    </location>
</feature>
<dbReference type="GO" id="GO:0016973">
    <property type="term" value="P:poly(A)+ mRNA export from nucleus"/>
    <property type="evidence" value="ECO:0007669"/>
    <property type="project" value="TreeGrafter"/>
</dbReference>
<dbReference type="STRING" id="1314773.A0A3N2Q4A1"/>
<feature type="region of interest" description="Disordered" evidence="7">
    <location>
        <begin position="1"/>
        <end position="155"/>
    </location>
</feature>
<keyword evidence="2" id="KW-0804">Transcription</keyword>
<organism evidence="9 10">
    <name type="scientific">Sodiomyces alkalinus (strain CBS 110278 / VKM F-3762 / F11)</name>
    <name type="common">Alkaliphilic filamentous fungus</name>
    <dbReference type="NCBI Taxonomy" id="1314773"/>
    <lineage>
        <taxon>Eukaryota</taxon>
        <taxon>Fungi</taxon>
        <taxon>Dikarya</taxon>
        <taxon>Ascomycota</taxon>
        <taxon>Pezizomycotina</taxon>
        <taxon>Sordariomycetes</taxon>
        <taxon>Hypocreomycetidae</taxon>
        <taxon>Glomerellales</taxon>
        <taxon>Plectosphaerellaceae</taxon>
        <taxon>Sodiomyces</taxon>
    </lineage>
</organism>
<dbReference type="PANTHER" id="PTHR46010">
    <property type="entry name" value="PROTEIN IWS1 HOMOLOG"/>
    <property type="match status" value="1"/>
</dbReference>
<dbReference type="Gene3D" id="1.20.930.10">
    <property type="entry name" value="Conserved domain common to transcription factors TFIIS, elongin A, CRSP70"/>
    <property type="match status" value="1"/>
</dbReference>
<keyword evidence="3 6" id="KW-0539">Nucleus</keyword>
<evidence type="ECO:0000313" key="9">
    <source>
        <dbReference type="EMBL" id="ROT41603.1"/>
    </source>
</evidence>
<dbReference type="EMBL" id="ML119052">
    <property type="protein sequence ID" value="ROT41603.1"/>
    <property type="molecule type" value="Genomic_DNA"/>
</dbReference>
<comment type="function">
    <text evidence="4">Transcription factor involved in RNA polymerase II transcription regulation. May function in both SPT15/TBP post-recruitment and recruitment steps of transcription.</text>
</comment>
<feature type="compositionally biased region" description="Acidic residues" evidence="7">
    <location>
        <begin position="17"/>
        <end position="30"/>
    </location>
</feature>
<dbReference type="InterPro" id="IPR051037">
    <property type="entry name" value="RNAPII_TF_IWS1"/>
</dbReference>
<evidence type="ECO:0000259" key="8">
    <source>
        <dbReference type="PROSITE" id="PS51319"/>
    </source>
</evidence>
<keyword evidence="10" id="KW-1185">Reference proteome</keyword>
<protein>
    <recommendedName>
        <fullName evidence="8">TFIIS N-terminal domain-containing protein</fullName>
    </recommendedName>
</protein>
<name>A0A3N2Q4A1_SODAK</name>